<proteinExistence type="predicted"/>
<evidence type="ECO:0000313" key="2">
    <source>
        <dbReference type="WBParaSite" id="nRc.2.0.1.t41181-RA"/>
    </source>
</evidence>
<reference evidence="2" key="1">
    <citation type="submission" date="2022-11" db="UniProtKB">
        <authorList>
            <consortium name="WormBaseParasite"/>
        </authorList>
    </citation>
    <scope>IDENTIFICATION</scope>
</reference>
<accession>A0A915KR00</accession>
<dbReference type="Proteomes" id="UP000887565">
    <property type="component" value="Unplaced"/>
</dbReference>
<name>A0A915KR00_ROMCU</name>
<evidence type="ECO:0000313" key="1">
    <source>
        <dbReference type="Proteomes" id="UP000887565"/>
    </source>
</evidence>
<dbReference type="WBParaSite" id="nRc.2.0.1.t41181-RA">
    <property type="protein sequence ID" value="nRc.2.0.1.t41181-RA"/>
    <property type="gene ID" value="nRc.2.0.1.g41181"/>
</dbReference>
<keyword evidence="1" id="KW-1185">Reference proteome</keyword>
<dbReference type="AlphaFoldDB" id="A0A915KR00"/>
<organism evidence="1 2">
    <name type="scientific">Romanomermis culicivorax</name>
    <name type="common">Nematode worm</name>
    <dbReference type="NCBI Taxonomy" id="13658"/>
    <lineage>
        <taxon>Eukaryota</taxon>
        <taxon>Metazoa</taxon>
        <taxon>Ecdysozoa</taxon>
        <taxon>Nematoda</taxon>
        <taxon>Enoplea</taxon>
        <taxon>Dorylaimia</taxon>
        <taxon>Mermithida</taxon>
        <taxon>Mermithoidea</taxon>
        <taxon>Mermithidae</taxon>
        <taxon>Romanomermis</taxon>
    </lineage>
</organism>
<protein>
    <submittedName>
        <fullName evidence="2">Ovule protein</fullName>
    </submittedName>
</protein>
<sequence length="89" mass="11048">MFYGISFQRMRFSTRNRRFKFFSDGFRPFSFVFYVKKFQNFGRWFCKSRQQRSSIDFPHNFRKLESKTGTLKFWRKSQAFTFDLNSIDC</sequence>